<evidence type="ECO:0000313" key="4">
    <source>
        <dbReference type="Proteomes" id="UP000030152"/>
    </source>
</evidence>
<organism evidence="3 4">
    <name type="scientific">Flavobacterium rivuli WB 3.3-2 = DSM 21788</name>
    <dbReference type="NCBI Taxonomy" id="1121895"/>
    <lineage>
        <taxon>Bacteria</taxon>
        <taxon>Pseudomonadati</taxon>
        <taxon>Bacteroidota</taxon>
        <taxon>Flavobacteriia</taxon>
        <taxon>Flavobacteriales</taxon>
        <taxon>Flavobacteriaceae</taxon>
        <taxon>Flavobacterium</taxon>
    </lineage>
</organism>
<dbReference type="Proteomes" id="UP000030152">
    <property type="component" value="Unassembled WGS sequence"/>
</dbReference>
<evidence type="ECO:0008006" key="5">
    <source>
        <dbReference type="Google" id="ProtNLM"/>
    </source>
</evidence>
<sequence length="381" mass="42320">MKSILVIHQSAELYGSDKTLLLLLGDLDKTKFSILVILPGQGPLVQELENKGIKVVILPVLKLYRKMFTPKNMILFFKELARTIPLLDKLNEKYNFDIVYSNTLAVLLGMFYARKRKIKHIWHVHEIIVHPKIIAGLFTYLLNKYANVVVCNSAATRANLTGRIPAIASKCIVVHNGLDPEAVQHVTGGITRQLLGFNHTDIIVTLVGRISRLKGHKWLLSTYINFLANSNVKLLFVGSPVPGQEYYLHEVEGIIQAANISDKVKTVPFTKELEAVWTITDIAVMPSTEAESFGLVALEAMLAKKPVIAANHGGLTEIVVQNSTGFLVEPGNEQSLADAIKQLTDDAGLRLEMGKKGYERAKESFSQEKYVEGMVSILNTY</sequence>
<keyword evidence="4" id="KW-1185">Reference proteome</keyword>
<dbReference type="Pfam" id="PF13439">
    <property type="entry name" value="Glyco_transf_4"/>
    <property type="match status" value="1"/>
</dbReference>
<gene>
    <name evidence="3" type="ORF">Q765_14465</name>
</gene>
<dbReference type="RefSeq" id="WP_020214947.1">
    <property type="nucleotide sequence ID" value="NZ_JRLX01000016.1"/>
</dbReference>
<feature type="domain" description="Glycosyltransferase subfamily 4-like N-terminal" evidence="2">
    <location>
        <begin position="22"/>
        <end position="181"/>
    </location>
</feature>
<dbReference type="STRING" id="1121895.GCA_000378485_03771"/>
<dbReference type="AlphaFoldDB" id="A0A0A2MC05"/>
<evidence type="ECO:0000259" key="1">
    <source>
        <dbReference type="Pfam" id="PF00534"/>
    </source>
</evidence>
<comment type="caution">
    <text evidence="3">The sequence shown here is derived from an EMBL/GenBank/DDBJ whole genome shotgun (WGS) entry which is preliminary data.</text>
</comment>
<accession>A0A0A2MC05</accession>
<dbReference type="Gene3D" id="3.40.50.2000">
    <property type="entry name" value="Glycogen Phosphorylase B"/>
    <property type="match status" value="2"/>
</dbReference>
<dbReference type="SUPFAM" id="SSF53756">
    <property type="entry name" value="UDP-Glycosyltransferase/glycogen phosphorylase"/>
    <property type="match status" value="1"/>
</dbReference>
<dbReference type="PANTHER" id="PTHR12526:SF627">
    <property type="entry name" value="D-RHAMNOSYLTRANSFERASE WBPZ"/>
    <property type="match status" value="1"/>
</dbReference>
<evidence type="ECO:0000313" key="3">
    <source>
        <dbReference type="EMBL" id="KGO85825.1"/>
    </source>
</evidence>
<proteinExistence type="predicted"/>
<dbReference type="InterPro" id="IPR001296">
    <property type="entry name" value="Glyco_trans_1"/>
</dbReference>
<dbReference type="PANTHER" id="PTHR12526">
    <property type="entry name" value="GLYCOSYLTRANSFERASE"/>
    <property type="match status" value="1"/>
</dbReference>
<dbReference type="eggNOG" id="COG0438">
    <property type="taxonomic scope" value="Bacteria"/>
</dbReference>
<dbReference type="OrthoDB" id="9771846at2"/>
<dbReference type="EMBL" id="JRLX01000016">
    <property type="protein sequence ID" value="KGO85825.1"/>
    <property type="molecule type" value="Genomic_DNA"/>
</dbReference>
<feature type="domain" description="Glycosyl transferase family 1" evidence="1">
    <location>
        <begin position="193"/>
        <end position="360"/>
    </location>
</feature>
<name>A0A0A2MC05_9FLAO</name>
<dbReference type="Pfam" id="PF00534">
    <property type="entry name" value="Glycos_transf_1"/>
    <property type="match status" value="1"/>
</dbReference>
<evidence type="ECO:0000259" key="2">
    <source>
        <dbReference type="Pfam" id="PF13439"/>
    </source>
</evidence>
<dbReference type="CDD" id="cd03801">
    <property type="entry name" value="GT4_PimA-like"/>
    <property type="match status" value="1"/>
</dbReference>
<reference evidence="3 4" key="1">
    <citation type="submission" date="2013-09" db="EMBL/GenBank/DDBJ databases">
        <authorList>
            <person name="Zeng Z."/>
            <person name="Chen C."/>
        </authorList>
    </citation>
    <scope>NUCLEOTIDE SEQUENCE [LARGE SCALE GENOMIC DNA]</scope>
    <source>
        <strain evidence="3 4">WB 3.3-2</strain>
    </source>
</reference>
<dbReference type="InterPro" id="IPR028098">
    <property type="entry name" value="Glyco_trans_4-like_N"/>
</dbReference>
<dbReference type="GO" id="GO:0016757">
    <property type="term" value="F:glycosyltransferase activity"/>
    <property type="evidence" value="ECO:0007669"/>
    <property type="project" value="InterPro"/>
</dbReference>
<protein>
    <recommendedName>
        <fullName evidence="5">Glycosyl transferase family 1</fullName>
    </recommendedName>
</protein>